<dbReference type="PANTHER" id="PTHR34298">
    <property type="entry name" value="SEGREGATION AND CONDENSATION PROTEIN B"/>
    <property type="match status" value="1"/>
</dbReference>
<dbReference type="PANTHER" id="PTHR34298:SF2">
    <property type="entry name" value="SEGREGATION AND CONDENSATION PROTEIN B"/>
    <property type="match status" value="1"/>
</dbReference>
<keyword evidence="4" id="KW-0131">Cell cycle</keyword>
<keyword evidence="1" id="KW-0963">Cytoplasm</keyword>
<dbReference type="InterPro" id="IPR005234">
    <property type="entry name" value="ScpB_csome_segregation"/>
</dbReference>
<dbReference type="GO" id="GO:0051301">
    <property type="term" value="P:cell division"/>
    <property type="evidence" value="ECO:0007669"/>
    <property type="project" value="UniProtKB-KW"/>
</dbReference>
<gene>
    <name evidence="6" type="primary">scpB</name>
    <name evidence="6" type="ORF">HOP12_07395</name>
</gene>
<dbReference type="InterPro" id="IPR036388">
    <property type="entry name" value="WH-like_DNA-bd_sf"/>
</dbReference>
<dbReference type="EMBL" id="JABFRW010000086">
    <property type="protein sequence ID" value="NOT33980.1"/>
    <property type="molecule type" value="Genomic_DNA"/>
</dbReference>
<dbReference type="GO" id="GO:0051304">
    <property type="term" value="P:chromosome separation"/>
    <property type="evidence" value="ECO:0007669"/>
    <property type="project" value="InterPro"/>
</dbReference>
<dbReference type="NCBIfam" id="TIGR00281">
    <property type="entry name" value="SMC-Scp complex subunit ScpB"/>
    <property type="match status" value="1"/>
</dbReference>
<evidence type="ECO:0000256" key="3">
    <source>
        <dbReference type="ARBA" id="ARBA00022829"/>
    </source>
</evidence>
<evidence type="ECO:0000256" key="4">
    <source>
        <dbReference type="ARBA" id="ARBA00023306"/>
    </source>
</evidence>
<keyword evidence="3" id="KW-0159">Chromosome partition</keyword>
<proteinExistence type="predicted"/>
<feature type="region of interest" description="Disordered" evidence="5">
    <location>
        <begin position="196"/>
        <end position="278"/>
    </location>
</feature>
<name>A0A849SRF7_UNCEI</name>
<feature type="compositionally biased region" description="Acidic residues" evidence="5">
    <location>
        <begin position="227"/>
        <end position="265"/>
    </location>
</feature>
<sequence length="278" mass="30545">MPPRHLQAALEALLFSSDQPLPLALLVESLDVTPEEVMQGLGGLEAAYAEREAGVQLREIAGGWVLVTAPEHAEWVSRLLRGKKKMRLSRAALETMAIIAYKQPVTKSEIEAIRGVDATGVLATLIERNLVTIRGRSKVVGRPLLYGTTSEFLDYFGLKDLTELPRPEELKALVAAREPEQMELSDLEVMAEAASGLPAGSPVTGSPGAEHETSDEADEHFRIDGDVERDDEDEEEFEDEEDEDAQEDEEADEDEETDDDDDADEERARSETVGTRGT</sequence>
<protein>
    <submittedName>
        <fullName evidence="6">SMC-Scp complex subunit ScpB</fullName>
    </submittedName>
</protein>
<evidence type="ECO:0000313" key="7">
    <source>
        <dbReference type="Proteomes" id="UP000580839"/>
    </source>
</evidence>
<evidence type="ECO:0000256" key="5">
    <source>
        <dbReference type="SAM" id="MobiDB-lite"/>
    </source>
</evidence>
<comment type="caution">
    <text evidence="6">The sequence shown here is derived from an EMBL/GenBank/DDBJ whole genome shotgun (WGS) entry which is preliminary data.</text>
</comment>
<evidence type="ECO:0000256" key="1">
    <source>
        <dbReference type="ARBA" id="ARBA00022490"/>
    </source>
</evidence>
<dbReference type="Pfam" id="PF04079">
    <property type="entry name" value="SMC_ScpB"/>
    <property type="match status" value="1"/>
</dbReference>
<evidence type="ECO:0000256" key="2">
    <source>
        <dbReference type="ARBA" id="ARBA00022618"/>
    </source>
</evidence>
<dbReference type="Proteomes" id="UP000580839">
    <property type="component" value="Unassembled WGS sequence"/>
</dbReference>
<accession>A0A849SRF7</accession>
<keyword evidence="2" id="KW-0132">Cell division</keyword>
<dbReference type="Gene3D" id="1.10.10.10">
    <property type="entry name" value="Winged helix-like DNA-binding domain superfamily/Winged helix DNA-binding domain"/>
    <property type="match status" value="2"/>
</dbReference>
<feature type="compositionally biased region" description="Basic and acidic residues" evidence="5">
    <location>
        <begin position="209"/>
        <end position="226"/>
    </location>
</feature>
<dbReference type="InterPro" id="IPR036390">
    <property type="entry name" value="WH_DNA-bd_sf"/>
</dbReference>
<evidence type="ECO:0000313" key="6">
    <source>
        <dbReference type="EMBL" id="NOT33980.1"/>
    </source>
</evidence>
<organism evidence="6 7">
    <name type="scientific">Eiseniibacteriota bacterium</name>
    <dbReference type="NCBI Taxonomy" id="2212470"/>
    <lineage>
        <taxon>Bacteria</taxon>
        <taxon>Candidatus Eiseniibacteriota</taxon>
    </lineage>
</organism>
<dbReference type="AlphaFoldDB" id="A0A849SRF7"/>
<dbReference type="SUPFAM" id="SSF46785">
    <property type="entry name" value="Winged helix' DNA-binding domain"/>
    <property type="match status" value="2"/>
</dbReference>
<reference evidence="6 7" key="1">
    <citation type="submission" date="2020-04" db="EMBL/GenBank/DDBJ databases">
        <title>Metagenomic profiling of ammonia- and methane-oxidizing microorganisms in a Dutch drinking water treatment plant.</title>
        <authorList>
            <person name="Poghosyan L."/>
            <person name="Leucker S."/>
        </authorList>
    </citation>
    <scope>NUCLEOTIDE SEQUENCE [LARGE SCALE GENOMIC DNA]</scope>
    <source>
        <strain evidence="6">S-RSF-IL-03</strain>
    </source>
</reference>